<evidence type="ECO:0008006" key="4">
    <source>
        <dbReference type="Google" id="ProtNLM"/>
    </source>
</evidence>
<dbReference type="Proteomes" id="UP000371977">
    <property type="component" value="Unassembled WGS sequence"/>
</dbReference>
<feature type="region of interest" description="Disordered" evidence="1">
    <location>
        <begin position="987"/>
        <end position="1015"/>
    </location>
</feature>
<reference evidence="2 3" key="1">
    <citation type="submission" date="2019-01" db="EMBL/GenBank/DDBJ databases">
        <title>Weissella sp. nov., a novel lactic acid bacterium isolated from animal feces.</title>
        <authorList>
            <person name="Wang L.-T."/>
        </authorList>
    </citation>
    <scope>NUCLEOTIDE SEQUENCE [LARGE SCALE GENOMIC DNA]</scope>
    <source>
        <strain evidence="2 3">8H-2</strain>
    </source>
</reference>
<evidence type="ECO:0000256" key="1">
    <source>
        <dbReference type="SAM" id="MobiDB-lite"/>
    </source>
</evidence>
<dbReference type="EMBL" id="SDGZ01000015">
    <property type="protein sequence ID" value="TYC48936.1"/>
    <property type="molecule type" value="Genomic_DNA"/>
</dbReference>
<evidence type="ECO:0000313" key="2">
    <source>
        <dbReference type="EMBL" id="TYC48936.1"/>
    </source>
</evidence>
<name>A0A6C2C5U8_9LACO</name>
<comment type="caution">
    <text evidence="2">The sequence shown here is derived from an EMBL/GenBank/DDBJ whole genome shotgun (WGS) entry which is preliminary data.</text>
</comment>
<dbReference type="AlphaFoldDB" id="A0A6C2C5U8"/>
<proteinExistence type="predicted"/>
<organism evidence="2 3">
    <name type="scientific">Weissella muntiaci</name>
    <dbReference type="NCBI Taxonomy" id="2508881"/>
    <lineage>
        <taxon>Bacteria</taxon>
        <taxon>Bacillati</taxon>
        <taxon>Bacillota</taxon>
        <taxon>Bacilli</taxon>
        <taxon>Lactobacillales</taxon>
        <taxon>Lactobacillaceae</taxon>
        <taxon>Weissella</taxon>
    </lineage>
</organism>
<accession>A0A6C2C5U8</accession>
<protein>
    <recommendedName>
        <fullName evidence="4">WxL domain-containing protein</fullName>
    </recommendedName>
</protein>
<dbReference type="RefSeq" id="WP_148622798.1">
    <property type="nucleotide sequence ID" value="NZ_SDGZ01000015.1"/>
</dbReference>
<evidence type="ECO:0000313" key="3">
    <source>
        <dbReference type="Proteomes" id="UP000371977"/>
    </source>
</evidence>
<feature type="compositionally biased region" description="Low complexity" evidence="1">
    <location>
        <begin position="1002"/>
        <end position="1015"/>
    </location>
</feature>
<gene>
    <name evidence="2" type="ORF">ESZ50_06695</name>
</gene>
<keyword evidence="3" id="KW-1185">Reference proteome</keyword>
<dbReference type="OrthoDB" id="2195034at2"/>
<sequence>MKGISGAIPVMNNAIVNTLEGSSYQANTQYGNSLSIANNGSVEWFLAGGSWNTDNLVGNAQVDIYNGRYNGYVGGNYGASGGATITGNSNVNVYGGNFTSAKSLNGGSYNGGTVQGSSALNVNLSGANGSTFVPPASAILSGTVPPGSSLKTGLGRSTDTGSLEIILPANMTSAQKTAFASDTFYGDGAASGGSGGASNLSTVNVYVAPYGNGTGTIGSVYGTYYNNATGTGNGSSLKVTTNMMLGDGLTIAGTVSGSSSSSNYTNGLTTASSGALNTYNSVNGGNSSNIYIGDTASSNPVTVTGSIINFTSITTQDNTVLNVSGQILNGLSATAANHGATYSNFGTFNTGKNSTIAVNNSTLSMALGKLVINLNTTLQTPYLNSTGVINISYLDMYTDASTTGQQPTLHWVPPVNSVASVAPTSNYAGAFWGQQSGFPVLTFTGGSWASKASTAWGQGDNAPNQITPDNIGVDSSQNYAFLADYTPNVTNGQTGANAQYVGYFLPGTVREYVNNAASDSSTTSTWQYDASKFNITSTSTTSGLTAGITAKNPLQPFVPGGQPTLMTAYANVASKTPTADLVLEYPSTTNFTQPNGGVTYNASSGRYVSKISVQTYDSYAGLATPSGAVAVNSSGDTALPYTKTGLPSAMDFSAGTDSINSKTDDDFLPGANLNGSSSGGVGNYLVTTGADAVKTSVLSANAIIVRSADAISQFMTDGTNADSTLNVSALAKAMKVAGVGLMNNVTVQNLTAVQNAIESPVPATNAYTPVSVQWQGTDGATQTAQLLIASNNSTSVGPSSVLTASMGVITSAQAAATTTVAPTDATLTSPQPNAISTYLSVEGMTAKSDGTVTNHYNVNFVSATFGTGKFSDGSTTTTDATTFLNAVKTAKNGDKFVNIVFSYTDPTNNNQVVTTGPLELDVADQVLQFGSTPNYIDFGQQHMFTLQAQSISGRIANTIGGSDSNISVVDTRSTKSGWSLTAAMTAPLTNENNSDKNLADDVSVQSSPASSSVQHLSASSGTTALIYNESNSQAVTDNADGINAWNIGTDNGKPGTRQTPWANNAQFQLDAGAGQLWPGNYDGSLTWTLNDVPAN</sequence>